<dbReference type="NCBIfam" id="TIGR04183">
    <property type="entry name" value="Por_Secre_tail"/>
    <property type="match status" value="1"/>
</dbReference>
<evidence type="ECO:0000256" key="1">
    <source>
        <dbReference type="ARBA" id="ARBA00001947"/>
    </source>
</evidence>
<comment type="caution">
    <text evidence="10">The sequence shown here is derived from an EMBL/GenBank/DDBJ whole genome shotgun (WGS) entry which is preliminary data.</text>
</comment>
<evidence type="ECO:0000256" key="3">
    <source>
        <dbReference type="ARBA" id="ARBA00022670"/>
    </source>
</evidence>
<evidence type="ECO:0000256" key="5">
    <source>
        <dbReference type="ARBA" id="ARBA00022801"/>
    </source>
</evidence>
<evidence type="ECO:0000256" key="6">
    <source>
        <dbReference type="ARBA" id="ARBA00022833"/>
    </source>
</evidence>
<name>A0A532V2B8_UNCL8</name>
<keyword evidence="3" id="KW-0645">Protease</keyword>
<dbReference type="InterPro" id="IPR057246">
    <property type="entry name" value="CARBOXYPEPT_ZN_1"/>
</dbReference>
<dbReference type="Pfam" id="PF00246">
    <property type="entry name" value="Peptidase_M14"/>
    <property type="match status" value="1"/>
</dbReference>
<dbReference type="Gene3D" id="2.60.120.260">
    <property type="entry name" value="Galactose-binding domain-like"/>
    <property type="match status" value="1"/>
</dbReference>
<reference evidence="10 11" key="1">
    <citation type="submission" date="2017-06" db="EMBL/GenBank/DDBJ databases">
        <title>Novel microbial phyla capable of carbon fixation and sulfur reduction in deep-sea sediments.</title>
        <authorList>
            <person name="Huang J."/>
            <person name="Baker B."/>
            <person name="Wang Y."/>
        </authorList>
    </citation>
    <scope>NUCLEOTIDE SEQUENCE [LARGE SCALE GENOMIC DNA]</scope>
    <source>
        <strain evidence="10">B3_LCP</strain>
    </source>
</reference>
<dbReference type="SMART" id="SM00631">
    <property type="entry name" value="Zn_pept"/>
    <property type="match status" value="1"/>
</dbReference>
<dbReference type="InterPro" id="IPR000834">
    <property type="entry name" value="Peptidase_M14"/>
</dbReference>
<protein>
    <recommendedName>
        <fullName evidence="9">Peptidase M14 domain-containing protein</fullName>
    </recommendedName>
</protein>
<dbReference type="PROSITE" id="PS00132">
    <property type="entry name" value="CARBOXYPEPT_ZN_1"/>
    <property type="match status" value="1"/>
</dbReference>
<proteinExistence type="inferred from homology"/>
<comment type="similarity">
    <text evidence="2 8">Belongs to the peptidase M14 family.</text>
</comment>
<evidence type="ECO:0000313" key="10">
    <source>
        <dbReference type="EMBL" id="TKJ41137.1"/>
    </source>
</evidence>
<keyword evidence="4" id="KW-0479">Metal-binding</keyword>
<keyword evidence="6" id="KW-0862">Zinc</keyword>
<dbReference type="PANTHER" id="PTHR11705">
    <property type="entry name" value="PROTEASE FAMILY M14 CARBOXYPEPTIDASE A,B"/>
    <property type="match status" value="1"/>
</dbReference>
<dbReference type="PROSITE" id="PS52035">
    <property type="entry name" value="PEPTIDASE_M14"/>
    <property type="match status" value="1"/>
</dbReference>
<dbReference type="Pfam" id="PF18962">
    <property type="entry name" value="Por_Secre_tail"/>
    <property type="match status" value="1"/>
</dbReference>
<accession>A0A532V2B8</accession>
<evidence type="ECO:0000256" key="7">
    <source>
        <dbReference type="ARBA" id="ARBA00023049"/>
    </source>
</evidence>
<dbReference type="AlphaFoldDB" id="A0A532V2B8"/>
<gene>
    <name evidence="10" type="ORF">CEE37_05570</name>
</gene>
<dbReference type="Gene3D" id="2.60.40.1120">
    <property type="entry name" value="Carboxypeptidase-like, regulatory domain"/>
    <property type="match status" value="1"/>
</dbReference>
<dbReference type="InterPro" id="IPR026444">
    <property type="entry name" value="Secre_tail"/>
</dbReference>
<dbReference type="InterPro" id="IPR008969">
    <property type="entry name" value="CarboxyPept-like_regulatory"/>
</dbReference>
<dbReference type="SUPFAM" id="SSF49464">
    <property type="entry name" value="Carboxypeptidase regulatory domain-like"/>
    <property type="match status" value="1"/>
</dbReference>
<dbReference type="PANTHER" id="PTHR11705:SF143">
    <property type="entry name" value="SLL0236 PROTEIN"/>
    <property type="match status" value="1"/>
</dbReference>
<dbReference type="GO" id="GO:0008270">
    <property type="term" value="F:zinc ion binding"/>
    <property type="evidence" value="ECO:0007669"/>
    <property type="project" value="InterPro"/>
</dbReference>
<feature type="domain" description="Peptidase M14" evidence="9">
    <location>
        <begin position="26"/>
        <end position="338"/>
    </location>
</feature>
<dbReference type="GO" id="GO:0004181">
    <property type="term" value="F:metallocarboxypeptidase activity"/>
    <property type="evidence" value="ECO:0007669"/>
    <property type="project" value="InterPro"/>
</dbReference>
<dbReference type="SUPFAM" id="SSF53187">
    <property type="entry name" value="Zn-dependent exopeptidases"/>
    <property type="match status" value="1"/>
</dbReference>
<dbReference type="EMBL" id="NJBN01000003">
    <property type="protein sequence ID" value="TKJ41137.1"/>
    <property type="molecule type" value="Genomic_DNA"/>
</dbReference>
<dbReference type="Proteomes" id="UP000319619">
    <property type="component" value="Unassembled WGS sequence"/>
</dbReference>
<evidence type="ECO:0000256" key="4">
    <source>
        <dbReference type="ARBA" id="ARBA00022723"/>
    </source>
</evidence>
<comment type="cofactor">
    <cofactor evidence="1">
        <name>Zn(2+)</name>
        <dbReference type="ChEBI" id="CHEBI:29105"/>
    </cofactor>
</comment>
<keyword evidence="5" id="KW-0378">Hydrolase</keyword>
<evidence type="ECO:0000256" key="2">
    <source>
        <dbReference type="ARBA" id="ARBA00005988"/>
    </source>
</evidence>
<evidence type="ECO:0000256" key="8">
    <source>
        <dbReference type="PROSITE-ProRule" id="PRU01379"/>
    </source>
</evidence>
<dbReference type="GO" id="GO:0006508">
    <property type="term" value="P:proteolysis"/>
    <property type="evidence" value="ECO:0007669"/>
    <property type="project" value="UniProtKB-KW"/>
</dbReference>
<evidence type="ECO:0000313" key="11">
    <source>
        <dbReference type="Proteomes" id="UP000319619"/>
    </source>
</evidence>
<dbReference type="Gene3D" id="3.40.630.10">
    <property type="entry name" value="Zn peptidases"/>
    <property type="match status" value="1"/>
</dbReference>
<feature type="active site" description="Proton donor/acceptor" evidence="8">
    <location>
        <position position="308"/>
    </location>
</feature>
<keyword evidence="7" id="KW-0482">Metalloprotease</keyword>
<dbReference type="GO" id="GO:0005615">
    <property type="term" value="C:extracellular space"/>
    <property type="evidence" value="ECO:0007669"/>
    <property type="project" value="TreeGrafter"/>
</dbReference>
<organism evidence="10 11">
    <name type="scientific">candidate division LCP-89 bacterium B3_LCP</name>
    <dbReference type="NCBI Taxonomy" id="2012998"/>
    <lineage>
        <taxon>Bacteria</taxon>
        <taxon>Pseudomonadati</taxon>
        <taxon>Bacteria division LCP-89</taxon>
    </lineage>
</organism>
<sequence>MSYRLFLMGLIIAGFTCLANAYIDPGYHDNQEIYDEIVAWQELYPDTVRVDTIGYSQEDGLPIWAVKISDNVHQDEDEPTVLFVGQVHAEELIGVEITLALITDILEHRFQYPWKAWLRELEIWIVPTLNPEGHAVVMTDSMDNSYRKNKRDCNLNGIFDYQSGMGGDIDGVDLNRNFPLNWVHGDSFLYPGHAEYYDYFRGFSPLGENETQTIWELGEQEKFSFSIFWHSSRQDPGVSEQLFYPWGWADETKTSPDFEVIDYIAEEVHWLLPKIGTGYYIPVPTSNPVGNQHDSFYAYFGTLGFLIEAGPGIQEPYTIVEEVVDVNIDAAGYLLNRASEWTDMIHSQLTGIVTDAVTGLPLSAEVIIPQLNGAYLKPRTCDPTYGRYRRMVMPGTYDIEVRMRGYYPQMRTGVFANPSGPIDEDFDLEPKPEYLFHGEIREVGGGTLPCTMYIFGEDVQDTLVINPDGQYSCCLPEGQYGLIMDSQGFVVKHDSVSLDQNQYIEFQLSGGIQLFSDDFDGGLSYWVSDGTYDQWCTELADSLWTGMIAASSPHLTPYEPFSENWLEITTPFDLSSFVTASLSFVHWQYFEPGYDFGEVQVSTDGGGSWETLAGPFEDQDVGWGSCYTNLTPYCGSGDVRFRWLIFSDESLEEQGWRIDEVEVMAADTVVSVQPDTQIPHDYTLLSAFPNPFNAQLNLLISLPNPEYVGISLWDVSGRLVDQVYQGDLNSGQTRLTWKANMENPSGIYFLRLEDGSDVQIHKVLYLK</sequence>
<evidence type="ECO:0000259" key="9">
    <source>
        <dbReference type="PROSITE" id="PS52035"/>
    </source>
</evidence>